<accession>A0A1X2G3I5</accession>
<proteinExistence type="predicted"/>
<evidence type="ECO:0000313" key="3">
    <source>
        <dbReference type="Proteomes" id="UP000242146"/>
    </source>
</evidence>
<dbReference type="AlphaFoldDB" id="A0A1X2G3I5"/>
<reference evidence="2 3" key="1">
    <citation type="submission" date="2016-07" db="EMBL/GenBank/DDBJ databases">
        <title>Pervasive Adenine N6-methylation of Active Genes in Fungi.</title>
        <authorList>
            <consortium name="DOE Joint Genome Institute"/>
            <person name="Mondo S.J."/>
            <person name="Dannebaum R.O."/>
            <person name="Kuo R.C."/>
            <person name="Labutti K."/>
            <person name="Haridas S."/>
            <person name="Kuo A."/>
            <person name="Salamov A."/>
            <person name="Ahrendt S.R."/>
            <person name="Lipzen A."/>
            <person name="Sullivan W."/>
            <person name="Andreopoulos W.B."/>
            <person name="Clum A."/>
            <person name="Lindquist E."/>
            <person name="Daum C."/>
            <person name="Ramamoorthy G.K."/>
            <person name="Gryganskyi A."/>
            <person name="Culley D."/>
            <person name="Magnuson J.K."/>
            <person name="James T.Y."/>
            <person name="O'Malley M.A."/>
            <person name="Stajich J.E."/>
            <person name="Spatafora J.W."/>
            <person name="Visel A."/>
            <person name="Grigoriev I.V."/>
        </authorList>
    </citation>
    <scope>NUCLEOTIDE SEQUENCE [LARGE SCALE GENOMIC DNA]</scope>
    <source>
        <strain evidence="2 3">NRRL 3301</strain>
    </source>
</reference>
<feature type="region of interest" description="Disordered" evidence="1">
    <location>
        <begin position="78"/>
        <end position="104"/>
    </location>
</feature>
<name>A0A1X2G3I5_9FUNG</name>
<dbReference type="OrthoDB" id="10254377at2759"/>
<organism evidence="2 3">
    <name type="scientific">Hesseltinella vesiculosa</name>
    <dbReference type="NCBI Taxonomy" id="101127"/>
    <lineage>
        <taxon>Eukaryota</taxon>
        <taxon>Fungi</taxon>
        <taxon>Fungi incertae sedis</taxon>
        <taxon>Mucoromycota</taxon>
        <taxon>Mucoromycotina</taxon>
        <taxon>Mucoromycetes</taxon>
        <taxon>Mucorales</taxon>
        <taxon>Cunninghamellaceae</taxon>
        <taxon>Hesseltinella</taxon>
    </lineage>
</organism>
<dbReference type="EMBL" id="MCGT01000052">
    <property type="protein sequence ID" value="ORX43857.1"/>
    <property type="molecule type" value="Genomic_DNA"/>
</dbReference>
<feature type="compositionally biased region" description="Low complexity" evidence="1">
    <location>
        <begin position="82"/>
        <end position="99"/>
    </location>
</feature>
<protein>
    <submittedName>
        <fullName evidence="2">Uncharacterized protein</fullName>
    </submittedName>
</protein>
<gene>
    <name evidence="2" type="ORF">DM01DRAFT_93904</name>
</gene>
<keyword evidence="3" id="KW-1185">Reference proteome</keyword>
<sequence>MVTFLFPELKRRSKSFGDLKKGQVYDHQPYRHSMFFPSALTTRPTHAPLQQSFKRFVSEPAFPTLHVSIDPCQDQLYPLALTSPPDSTTSNNTDAASSTVQKVSPTNLLTNDSTVNDVIANAPFSPLPPADNNVQIFDVLDNPSPAFIHYSQRSAKPNTTIISVTVEKLVEIMTKDMGNFSSKLPINLVLETA</sequence>
<evidence type="ECO:0000313" key="2">
    <source>
        <dbReference type="EMBL" id="ORX43857.1"/>
    </source>
</evidence>
<comment type="caution">
    <text evidence="2">The sequence shown here is derived from an EMBL/GenBank/DDBJ whole genome shotgun (WGS) entry which is preliminary data.</text>
</comment>
<dbReference type="Proteomes" id="UP000242146">
    <property type="component" value="Unassembled WGS sequence"/>
</dbReference>
<evidence type="ECO:0000256" key="1">
    <source>
        <dbReference type="SAM" id="MobiDB-lite"/>
    </source>
</evidence>